<dbReference type="GO" id="GO:0000981">
    <property type="term" value="F:DNA-binding transcription factor activity, RNA polymerase II-specific"/>
    <property type="evidence" value="ECO:0007669"/>
    <property type="project" value="InterPro"/>
</dbReference>
<keyword evidence="3" id="KW-0805">Transcription regulation</keyword>
<dbReference type="Gene3D" id="4.10.240.10">
    <property type="entry name" value="Zn(2)-C6 fungal-type DNA-binding domain"/>
    <property type="match status" value="1"/>
</dbReference>
<dbReference type="InterPro" id="IPR001138">
    <property type="entry name" value="Zn2Cys6_DnaBD"/>
</dbReference>
<protein>
    <submittedName>
        <fullName evidence="9">Maltose fermentation regulatory protein</fullName>
    </submittedName>
</protein>
<keyword evidence="2" id="KW-0479">Metal-binding</keyword>
<evidence type="ECO:0000256" key="3">
    <source>
        <dbReference type="ARBA" id="ARBA00023015"/>
    </source>
</evidence>
<evidence type="ECO:0000256" key="7">
    <source>
        <dbReference type="SAM" id="MobiDB-lite"/>
    </source>
</evidence>
<dbReference type="Pfam" id="PF00172">
    <property type="entry name" value="Zn_clus"/>
    <property type="match status" value="1"/>
</dbReference>
<sequence length="555" mass="61581">MSSLRSSVSSKACDSCRKRKVKCDSQEPCANCRISRIDCLYTRIAKKRGPRRSRVETVDTPLPHDDATVTPVPATPPLHSGTPAAVGNTPQQSIAAWQTPSPAGWSVAPTDNDSLRAARAILDTLINALTTVLPGMRVIDMVNNCIDIYMQYTFPTAPFVHGGRLRHDALFFFATANSVPVFESANEGETIRLMRGFTLLASLCASMSSVMPDSLLAYGKLADRLFLKASRDMLKLYEDFDLEYPDSTSLAIRFLQSSALQHITGRKGAAFHVFGQGTLLAQSMHLYDEQAIARDDPVESKLLRLSFWAAYSSDKGGQVLGTRPTVLHELLLPTEISTSPYGDSFVPLLDPNNPRYAEPFEANILVGFHLMPRLWSSAARLLVSLKACEPMTRKADAYFDFVRIIDGLPSWLQVSNLLPAPGDTEANSFQKTCFWVQRCTLMMSFHCLRLVILQSCIEYSACGIMGLTDQPLAASMKKMEIIQEFLQTADDIPFVYHQIKGEPSVERIRHVGTILLEMIQNVDNEAIRARANMFFTRLLDLLAKLDSKASAELSR</sequence>
<dbReference type="PANTHER" id="PTHR46910">
    <property type="entry name" value="TRANSCRIPTION FACTOR PDR1"/>
    <property type="match status" value="1"/>
</dbReference>
<evidence type="ECO:0000256" key="1">
    <source>
        <dbReference type="ARBA" id="ARBA00004123"/>
    </source>
</evidence>
<dbReference type="EMBL" id="PVWQ01000012">
    <property type="protein sequence ID" value="RDW67460.1"/>
    <property type="molecule type" value="Genomic_DNA"/>
</dbReference>
<comment type="subcellular location">
    <subcellularLocation>
        <location evidence="1">Nucleus</location>
    </subcellularLocation>
</comment>
<dbReference type="PANTHER" id="PTHR46910:SF3">
    <property type="entry name" value="HALOTOLERANCE PROTEIN 9-RELATED"/>
    <property type="match status" value="1"/>
</dbReference>
<keyword evidence="10" id="KW-1185">Reference proteome</keyword>
<dbReference type="PROSITE" id="PS50048">
    <property type="entry name" value="ZN2_CY6_FUNGAL_2"/>
    <property type="match status" value="1"/>
</dbReference>
<dbReference type="CDD" id="cd12148">
    <property type="entry name" value="fungal_TF_MHR"/>
    <property type="match status" value="1"/>
</dbReference>
<dbReference type="GO" id="GO:0008270">
    <property type="term" value="F:zinc ion binding"/>
    <property type="evidence" value="ECO:0007669"/>
    <property type="project" value="InterPro"/>
</dbReference>
<comment type="caution">
    <text evidence="9">The sequence shown here is derived from an EMBL/GenBank/DDBJ whole genome shotgun (WGS) entry which is preliminary data.</text>
</comment>
<organism evidence="9 10">
    <name type="scientific">Aspergillus mulundensis</name>
    <dbReference type="NCBI Taxonomy" id="1810919"/>
    <lineage>
        <taxon>Eukaryota</taxon>
        <taxon>Fungi</taxon>
        <taxon>Dikarya</taxon>
        <taxon>Ascomycota</taxon>
        <taxon>Pezizomycotina</taxon>
        <taxon>Eurotiomycetes</taxon>
        <taxon>Eurotiomycetidae</taxon>
        <taxon>Eurotiales</taxon>
        <taxon>Aspergillaceae</taxon>
        <taxon>Aspergillus</taxon>
        <taxon>Aspergillus subgen. Nidulantes</taxon>
    </lineage>
</organism>
<dbReference type="GO" id="GO:0003677">
    <property type="term" value="F:DNA binding"/>
    <property type="evidence" value="ECO:0007669"/>
    <property type="project" value="UniProtKB-KW"/>
</dbReference>
<evidence type="ECO:0000256" key="2">
    <source>
        <dbReference type="ARBA" id="ARBA00022723"/>
    </source>
</evidence>
<dbReference type="SMART" id="SM00066">
    <property type="entry name" value="GAL4"/>
    <property type="match status" value="1"/>
</dbReference>
<dbReference type="GeneID" id="38119696"/>
<evidence type="ECO:0000259" key="8">
    <source>
        <dbReference type="PROSITE" id="PS50048"/>
    </source>
</evidence>
<feature type="region of interest" description="Disordered" evidence="7">
    <location>
        <begin position="50"/>
        <end position="70"/>
    </location>
</feature>
<dbReference type="AlphaFoldDB" id="A0A3D8R0K5"/>
<name>A0A3D8R0K5_9EURO</name>
<gene>
    <name evidence="9" type="ORF">DSM5745_09326</name>
</gene>
<dbReference type="STRING" id="1810919.A0A3D8R0K5"/>
<evidence type="ECO:0000256" key="6">
    <source>
        <dbReference type="ARBA" id="ARBA00023242"/>
    </source>
</evidence>
<dbReference type="SUPFAM" id="SSF57701">
    <property type="entry name" value="Zn2/Cys6 DNA-binding domain"/>
    <property type="match status" value="1"/>
</dbReference>
<dbReference type="CDD" id="cd00067">
    <property type="entry name" value="GAL4"/>
    <property type="match status" value="1"/>
</dbReference>
<reference evidence="9 10" key="1">
    <citation type="journal article" date="2018" name="IMA Fungus">
        <title>IMA Genome-F 9: Draft genome sequence of Annulohypoxylon stygium, Aspergillus mulundensis, Berkeleyomyces basicola (syn. Thielaviopsis basicola), Ceratocystis smalleyi, two Cercospora beticola strains, Coleophoma cylindrospora, Fusarium fracticaudum, Phialophora cf. hyalina, and Morchella septimelata.</title>
        <authorList>
            <person name="Wingfield B.D."/>
            <person name="Bills G.F."/>
            <person name="Dong Y."/>
            <person name="Huang W."/>
            <person name="Nel W.J."/>
            <person name="Swalarsk-Parry B.S."/>
            <person name="Vaghefi N."/>
            <person name="Wilken P.M."/>
            <person name="An Z."/>
            <person name="de Beer Z.W."/>
            <person name="De Vos L."/>
            <person name="Chen L."/>
            <person name="Duong T.A."/>
            <person name="Gao Y."/>
            <person name="Hammerbacher A."/>
            <person name="Kikkert J.R."/>
            <person name="Li Y."/>
            <person name="Li H."/>
            <person name="Li K."/>
            <person name="Li Q."/>
            <person name="Liu X."/>
            <person name="Ma X."/>
            <person name="Naidoo K."/>
            <person name="Pethybridge S.J."/>
            <person name="Sun J."/>
            <person name="Steenkamp E.T."/>
            <person name="van der Nest M.A."/>
            <person name="van Wyk S."/>
            <person name="Wingfield M.J."/>
            <person name="Xiong C."/>
            <person name="Yue Q."/>
            <person name="Zhang X."/>
        </authorList>
    </citation>
    <scope>NUCLEOTIDE SEQUENCE [LARGE SCALE GENOMIC DNA]</scope>
    <source>
        <strain evidence="9 10">DSM 5745</strain>
    </source>
</reference>
<dbReference type="OrthoDB" id="2283488at2759"/>
<proteinExistence type="predicted"/>
<feature type="compositionally biased region" description="Basic and acidic residues" evidence="7">
    <location>
        <begin position="53"/>
        <end position="67"/>
    </location>
</feature>
<dbReference type="Proteomes" id="UP000256690">
    <property type="component" value="Unassembled WGS sequence"/>
</dbReference>
<keyword evidence="5" id="KW-0804">Transcription</keyword>
<accession>A0A3D8R0K5</accession>
<evidence type="ECO:0000313" key="9">
    <source>
        <dbReference type="EMBL" id="RDW67460.1"/>
    </source>
</evidence>
<dbReference type="InterPro" id="IPR036864">
    <property type="entry name" value="Zn2-C6_fun-type_DNA-bd_sf"/>
</dbReference>
<dbReference type="RefSeq" id="XP_026600428.1">
    <property type="nucleotide sequence ID" value="XM_026751342.1"/>
</dbReference>
<evidence type="ECO:0000313" key="10">
    <source>
        <dbReference type="Proteomes" id="UP000256690"/>
    </source>
</evidence>
<dbReference type="GO" id="GO:0005634">
    <property type="term" value="C:nucleus"/>
    <property type="evidence" value="ECO:0007669"/>
    <property type="project" value="UniProtKB-SubCell"/>
</dbReference>
<keyword evidence="6" id="KW-0539">Nucleus</keyword>
<keyword evidence="4" id="KW-0238">DNA-binding</keyword>
<dbReference type="PROSITE" id="PS00463">
    <property type="entry name" value="ZN2_CY6_FUNGAL_1"/>
    <property type="match status" value="1"/>
</dbReference>
<evidence type="ECO:0000256" key="5">
    <source>
        <dbReference type="ARBA" id="ARBA00023163"/>
    </source>
</evidence>
<feature type="domain" description="Zn(2)-C6 fungal-type" evidence="8">
    <location>
        <begin position="12"/>
        <end position="41"/>
    </location>
</feature>
<dbReference type="InterPro" id="IPR050987">
    <property type="entry name" value="AtrR-like"/>
</dbReference>
<evidence type="ECO:0000256" key="4">
    <source>
        <dbReference type="ARBA" id="ARBA00023125"/>
    </source>
</evidence>